<dbReference type="AlphaFoldDB" id="A0A5C3MQ65"/>
<sequence>MKGIINASKLMLRHWRDVPNTRRLLHAACCQNKLISFYRRCINNTTAQKRWISAAKTLVDEDQQLLPKSDIPATAADRRPGLLLRTLDQTRLAAEDFVDITGQVTKFARSPAAPEEPTFAMLYIKSGHKYIPFPLHSQGFFYWHLEPDAPPVSGQVRFRTTTSSDPATFPGGRDLQLPDGGTWNIPLSRIARASKYSGLRAHLLYEELITEKLLDAALNNPAPAAVRRRTRPVLLLRTLDPTRVDAGDFVDFAGRVTKSARFLMAPEEPSIEMRYFYSRGRNTPFPPDSQGFLYWNIDPDAPCLSGQLRFRTTSSSDPATFPSGRDLQLPDGRTWNISLFEIARGSKYSGLCAHLFSEKLVTAQALNTALNISNRNREKIAADSLLICKFGQGFPVDFRSAILSVWIIGSSEAEVLHLRGLFSVQDRESGSNGTGKTVIHMPYAGRAVIQLERSTLPEHYGTRTVVLRIVEVIQLTKSEGSDDTSGMPEPKEGGLIMTRTRGSHRWRPWSVDVDVLLRGSESVGSSANALAILFNNDAMQASGSHASGVIMS</sequence>
<proteinExistence type="predicted"/>
<dbReference type="EMBL" id="ML213532">
    <property type="protein sequence ID" value="TFK46188.1"/>
    <property type="molecule type" value="Genomic_DNA"/>
</dbReference>
<dbReference type="Proteomes" id="UP000305948">
    <property type="component" value="Unassembled WGS sequence"/>
</dbReference>
<dbReference type="OrthoDB" id="2750929at2759"/>
<evidence type="ECO:0000313" key="1">
    <source>
        <dbReference type="EMBL" id="TFK46188.1"/>
    </source>
</evidence>
<organism evidence="1 2">
    <name type="scientific">Heliocybe sulcata</name>
    <dbReference type="NCBI Taxonomy" id="5364"/>
    <lineage>
        <taxon>Eukaryota</taxon>
        <taxon>Fungi</taxon>
        <taxon>Dikarya</taxon>
        <taxon>Basidiomycota</taxon>
        <taxon>Agaricomycotina</taxon>
        <taxon>Agaricomycetes</taxon>
        <taxon>Gloeophyllales</taxon>
        <taxon>Gloeophyllaceae</taxon>
        <taxon>Heliocybe</taxon>
    </lineage>
</organism>
<evidence type="ECO:0000313" key="2">
    <source>
        <dbReference type="Proteomes" id="UP000305948"/>
    </source>
</evidence>
<name>A0A5C3MQ65_9AGAM</name>
<gene>
    <name evidence="1" type="ORF">OE88DRAFT_1041570</name>
</gene>
<protein>
    <submittedName>
        <fullName evidence="1">Uncharacterized protein</fullName>
    </submittedName>
</protein>
<accession>A0A5C3MQ65</accession>
<keyword evidence="2" id="KW-1185">Reference proteome</keyword>
<reference evidence="1 2" key="1">
    <citation type="journal article" date="2019" name="Nat. Ecol. Evol.">
        <title>Megaphylogeny resolves global patterns of mushroom evolution.</title>
        <authorList>
            <person name="Varga T."/>
            <person name="Krizsan K."/>
            <person name="Foldi C."/>
            <person name="Dima B."/>
            <person name="Sanchez-Garcia M."/>
            <person name="Sanchez-Ramirez S."/>
            <person name="Szollosi G.J."/>
            <person name="Szarkandi J.G."/>
            <person name="Papp V."/>
            <person name="Albert L."/>
            <person name="Andreopoulos W."/>
            <person name="Angelini C."/>
            <person name="Antonin V."/>
            <person name="Barry K.W."/>
            <person name="Bougher N.L."/>
            <person name="Buchanan P."/>
            <person name="Buyck B."/>
            <person name="Bense V."/>
            <person name="Catcheside P."/>
            <person name="Chovatia M."/>
            <person name="Cooper J."/>
            <person name="Damon W."/>
            <person name="Desjardin D."/>
            <person name="Finy P."/>
            <person name="Geml J."/>
            <person name="Haridas S."/>
            <person name="Hughes K."/>
            <person name="Justo A."/>
            <person name="Karasinski D."/>
            <person name="Kautmanova I."/>
            <person name="Kiss B."/>
            <person name="Kocsube S."/>
            <person name="Kotiranta H."/>
            <person name="LaButti K.M."/>
            <person name="Lechner B.E."/>
            <person name="Liimatainen K."/>
            <person name="Lipzen A."/>
            <person name="Lukacs Z."/>
            <person name="Mihaltcheva S."/>
            <person name="Morgado L.N."/>
            <person name="Niskanen T."/>
            <person name="Noordeloos M.E."/>
            <person name="Ohm R.A."/>
            <person name="Ortiz-Santana B."/>
            <person name="Ovrebo C."/>
            <person name="Racz N."/>
            <person name="Riley R."/>
            <person name="Savchenko A."/>
            <person name="Shiryaev A."/>
            <person name="Soop K."/>
            <person name="Spirin V."/>
            <person name="Szebenyi C."/>
            <person name="Tomsovsky M."/>
            <person name="Tulloss R.E."/>
            <person name="Uehling J."/>
            <person name="Grigoriev I.V."/>
            <person name="Vagvolgyi C."/>
            <person name="Papp T."/>
            <person name="Martin F.M."/>
            <person name="Miettinen O."/>
            <person name="Hibbett D.S."/>
            <person name="Nagy L.G."/>
        </authorList>
    </citation>
    <scope>NUCLEOTIDE SEQUENCE [LARGE SCALE GENOMIC DNA]</scope>
    <source>
        <strain evidence="1 2">OMC1185</strain>
    </source>
</reference>